<dbReference type="AlphaFoldDB" id="A0A2J6WF24"/>
<dbReference type="PANTHER" id="PTHR42708">
    <property type="entry name" value="ATP/GTP-BINDING PROTEIN-RELATED"/>
    <property type="match status" value="1"/>
</dbReference>
<dbReference type="EMBL" id="PNIL01000028">
    <property type="protein sequence ID" value="PMP68084.1"/>
    <property type="molecule type" value="Genomic_DNA"/>
</dbReference>
<dbReference type="CDD" id="cd00882">
    <property type="entry name" value="Ras_like_GTPase"/>
    <property type="match status" value="1"/>
</dbReference>
<dbReference type="GO" id="GO:0003924">
    <property type="term" value="F:GTPase activity"/>
    <property type="evidence" value="ECO:0007669"/>
    <property type="project" value="InterPro"/>
</dbReference>
<dbReference type="PROSITE" id="PS51419">
    <property type="entry name" value="RAB"/>
    <property type="match status" value="1"/>
</dbReference>
<dbReference type="InterPro" id="IPR001806">
    <property type="entry name" value="Small_GTPase"/>
</dbReference>
<proteinExistence type="predicted"/>
<protein>
    <submittedName>
        <fullName evidence="1">Gliding-motility protein MglA</fullName>
    </submittedName>
</protein>
<dbReference type="RefSeq" id="WP_416085704.1">
    <property type="nucleotide sequence ID" value="NZ_JBNARP010000013.1"/>
</dbReference>
<organism evidence="1 2">
    <name type="scientific">Caldisericum exile</name>
    <dbReference type="NCBI Taxonomy" id="693075"/>
    <lineage>
        <taxon>Bacteria</taxon>
        <taxon>Pseudomonadati</taxon>
        <taxon>Caldisericota/Cryosericota group</taxon>
        <taxon>Caldisericota</taxon>
        <taxon>Caldisericia</taxon>
        <taxon>Caldisericales</taxon>
        <taxon>Caldisericaceae</taxon>
        <taxon>Caldisericum</taxon>
    </lineage>
</organism>
<dbReference type="SUPFAM" id="SSF52540">
    <property type="entry name" value="P-loop containing nucleoside triphosphate hydrolases"/>
    <property type="match status" value="1"/>
</dbReference>
<accession>A0A2J6WF24</accession>
<evidence type="ECO:0000313" key="1">
    <source>
        <dbReference type="EMBL" id="PMP68084.1"/>
    </source>
</evidence>
<dbReference type="InterPro" id="IPR052705">
    <property type="entry name" value="Gliding_Motility_GTPase"/>
</dbReference>
<dbReference type="PRINTS" id="PR00449">
    <property type="entry name" value="RASTRNSFRMNG"/>
</dbReference>
<comment type="caution">
    <text evidence="1">The sequence shown here is derived from an EMBL/GenBank/DDBJ whole genome shotgun (WGS) entry which is preliminary data.</text>
</comment>
<gene>
    <name evidence="1" type="ORF">C0189_01945</name>
</gene>
<evidence type="ECO:0000313" key="2">
    <source>
        <dbReference type="Proteomes" id="UP000237040"/>
    </source>
</evidence>
<name>A0A2J6WF24_9BACT</name>
<dbReference type="GO" id="GO:0005525">
    <property type="term" value="F:GTP binding"/>
    <property type="evidence" value="ECO:0007669"/>
    <property type="project" value="InterPro"/>
</dbReference>
<dbReference type="Pfam" id="PF00071">
    <property type="entry name" value="Ras"/>
    <property type="match status" value="1"/>
</dbReference>
<sequence length="192" mass="22076">MSTINFAKREISFKIVYYGPAMSGKTTNLRYIYTTIPEKVKGDFTSIATETERTLFFDFLPLELGSIKGFTIRLSLYTVPGQYIYKLTRKSVLRATDGIVFVADSQIEKKQENIDSFQDMIENLIEFGENVETMPIILQYNKRDLPNILSIEELQQDLNKDNKYQYFEAIAQEGINVIETLKAVTKLVVQKA</sequence>
<dbReference type="Gene3D" id="3.40.50.300">
    <property type="entry name" value="P-loop containing nucleotide triphosphate hydrolases"/>
    <property type="match status" value="1"/>
</dbReference>
<dbReference type="InterPro" id="IPR027417">
    <property type="entry name" value="P-loop_NTPase"/>
</dbReference>
<dbReference type="Proteomes" id="UP000237040">
    <property type="component" value="Unassembled WGS sequence"/>
</dbReference>
<reference evidence="1 2" key="1">
    <citation type="submission" date="2018-01" db="EMBL/GenBank/DDBJ databases">
        <title>Metagenomic assembled genomes from two thermal pools in the Uzon Caldera, Kamchatka, Russia.</title>
        <authorList>
            <person name="Wilkins L."/>
            <person name="Ettinger C."/>
        </authorList>
    </citation>
    <scope>NUCLEOTIDE SEQUENCE [LARGE SCALE GENOMIC DNA]</scope>
    <source>
        <strain evidence="1">ZAV-07</strain>
    </source>
</reference>
<dbReference type="PANTHER" id="PTHR42708:SF1">
    <property type="entry name" value="GLIDING MOTILITY PROTEIN MGLA"/>
    <property type="match status" value="1"/>
</dbReference>